<dbReference type="OrthoDB" id="9815559at2"/>
<name>F6DNP9_DESRL</name>
<dbReference type="GO" id="GO:0005829">
    <property type="term" value="C:cytosol"/>
    <property type="evidence" value="ECO:0007669"/>
    <property type="project" value="TreeGrafter"/>
</dbReference>
<dbReference type="RefSeq" id="WP_013841265.1">
    <property type="nucleotide sequence ID" value="NC_015589.1"/>
</dbReference>
<dbReference type="KEGG" id="dru:Desru_1219"/>
<gene>
    <name evidence="1" type="ordered locus">Desru_1219</name>
</gene>
<keyword evidence="1" id="KW-0808">Transferase</keyword>
<accession>F6DNP9</accession>
<keyword evidence="2" id="KW-1185">Reference proteome</keyword>
<dbReference type="Gene3D" id="3.90.550.10">
    <property type="entry name" value="Spore Coat Polysaccharide Biosynthesis Protein SpsA, Chain A"/>
    <property type="match status" value="1"/>
</dbReference>
<dbReference type="Pfam" id="PF02348">
    <property type="entry name" value="CTP_transf_3"/>
    <property type="match status" value="1"/>
</dbReference>
<dbReference type="eggNOG" id="COG1861">
    <property type="taxonomic scope" value="Bacteria"/>
</dbReference>
<dbReference type="EMBL" id="CP002780">
    <property type="protein sequence ID" value="AEG59494.1"/>
    <property type="molecule type" value="Genomic_DNA"/>
</dbReference>
<dbReference type="AlphaFoldDB" id="F6DNP9"/>
<evidence type="ECO:0000313" key="1">
    <source>
        <dbReference type="EMBL" id="AEG59494.1"/>
    </source>
</evidence>
<dbReference type="STRING" id="696281.Desru_1219"/>
<reference evidence="1 2" key="2">
    <citation type="journal article" date="2012" name="Stand. Genomic Sci.">
        <title>Complete genome sequence of the sulfate-reducing firmicute Desulfotomaculum ruminis type strain (DL(T)).</title>
        <authorList>
            <person name="Spring S."/>
            <person name="Visser M."/>
            <person name="Lu M."/>
            <person name="Copeland A."/>
            <person name="Lapidus A."/>
            <person name="Lucas S."/>
            <person name="Cheng J.F."/>
            <person name="Han C."/>
            <person name="Tapia R."/>
            <person name="Goodwin L.A."/>
            <person name="Pitluck S."/>
            <person name="Ivanova N."/>
            <person name="Land M."/>
            <person name="Hauser L."/>
            <person name="Larimer F."/>
            <person name="Rohde M."/>
            <person name="Goker M."/>
            <person name="Detter J.C."/>
            <person name="Kyrpides N.C."/>
            <person name="Woyke T."/>
            <person name="Schaap P.J."/>
            <person name="Plugge C.M."/>
            <person name="Muyzer G."/>
            <person name="Kuever J."/>
            <person name="Pereira I.A."/>
            <person name="Parshina S.N."/>
            <person name="Bernier-Latmani R."/>
            <person name="Stams A.J."/>
            <person name="Klenk H.P."/>
        </authorList>
    </citation>
    <scope>NUCLEOTIDE SEQUENCE [LARGE SCALE GENOMIC DNA]</scope>
    <source>
        <strain evidence="2">ATCC 23193 / DSM 2154 / NCIB 8452 / DL</strain>
    </source>
</reference>
<sequence>MKTVIIVQARMTSTRLPGKVLKEVFGKPLLEYQIERLKRVLLADEIIIATTINETDQPIVDFCNSVRIPCFRGSEGDVLSRYYNAAKSYKADIIVRVTSDCPLIDPMIIDKVIQFYIQNEEKYDYVSNTLERTYPRGMDTEIFSYKALEEAFVNAKELPEREHVTAFIYRRPEQYRLGSVKQTTDQSQHRWTVDTPEDFRLIKKLLSSLYPLNHEFSMLDCLELLRKHPEWEKINKHIEQKAYGQ</sequence>
<dbReference type="SUPFAM" id="SSF53448">
    <property type="entry name" value="Nucleotide-diphospho-sugar transferases"/>
    <property type="match status" value="1"/>
</dbReference>
<dbReference type="HOGENOM" id="CLU_072501_0_0_9"/>
<dbReference type="InterPro" id="IPR003329">
    <property type="entry name" value="Cytidylyl_trans"/>
</dbReference>
<dbReference type="Proteomes" id="UP000009234">
    <property type="component" value="Chromosome"/>
</dbReference>
<organism evidence="1 2">
    <name type="scientific">Desulforamulus ruminis (strain ATCC 23193 / DSM 2154 / NCIMB 8452 / DL)</name>
    <name type="common">Desulfotomaculum ruminis</name>
    <dbReference type="NCBI Taxonomy" id="696281"/>
    <lineage>
        <taxon>Bacteria</taxon>
        <taxon>Bacillati</taxon>
        <taxon>Bacillota</taxon>
        <taxon>Clostridia</taxon>
        <taxon>Eubacteriales</taxon>
        <taxon>Peptococcaceae</taxon>
        <taxon>Desulforamulus</taxon>
    </lineage>
</organism>
<proteinExistence type="predicted"/>
<dbReference type="CDD" id="cd02518">
    <property type="entry name" value="GT2_SpsF"/>
    <property type="match status" value="1"/>
</dbReference>
<evidence type="ECO:0000313" key="2">
    <source>
        <dbReference type="Proteomes" id="UP000009234"/>
    </source>
</evidence>
<protein>
    <submittedName>
        <fullName evidence="1">Acylneuraminate cytidylyltransferase</fullName>
    </submittedName>
</protein>
<dbReference type="GO" id="GO:0016779">
    <property type="term" value="F:nucleotidyltransferase activity"/>
    <property type="evidence" value="ECO:0007669"/>
    <property type="project" value="UniProtKB-KW"/>
</dbReference>
<keyword evidence="1" id="KW-0548">Nucleotidyltransferase</keyword>
<dbReference type="InterPro" id="IPR029044">
    <property type="entry name" value="Nucleotide-diphossugar_trans"/>
</dbReference>
<dbReference type="PANTHER" id="PTHR42866:SF1">
    <property type="entry name" value="SPORE COAT POLYSACCHARIDE BIOSYNTHESIS PROTEIN SPSF"/>
    <property type="match status" value="1"/>
</dbReference>
<dbReference type="PANTHER" id="PTHR42866">
    <property type="entry name" value="3-DEOXY-MANNO-OCTULOSONATE CYTIDYLYLTRANSFERASE"/>
    <property type="match status" value="1"/>
</dbReference>
<reference evidence="2" key="1">
    <citation type="submission" date="2011-05" db="EMBL/GenBank/DDBJ databases">
        <title>Complete sequence of Desulfotomaculum ruminis DSM 2154.</title>
        <authorList>
            <person name="Lucas S."/>
            <person name="Copeland A."/>
            <person name="Lapidus A."/>
            <person name="Cheng J.-F."/>
            <person name="Goodwin L."/>
            <person name="Pitluck S."/>
            <person name="Lu M."/>
            <person name="Detter J.C."/>
            <person name="Han C."/>
            <person name="Tapia R."/>
            <person name="Land M."/>
            <person name="Hauser L."/>
            <person name="Kyrpides N."/>
            <person name="Ivanova N."/>
            <person name="Mikhailova N."/>
            <person name="Pagani I."/>
            <person name="Stams A.J.M."/>
            <person name="Plugge C.M."/>
            <person name="Muyzer G."/>
            <person name="Kuever J."/>
            <person name="Parshina S.N."/>
            <person name="Ivanova A.E."/>
            <person name="Nazina T.N."/>
            <person name="Brambilla E."/>
            <person name="Spring S."/>
            <person name="Klenk H.-P."/>
            <person name="Woyke T."/>
        </authorList>
    </citation>
    <scope>NUCLEOTIDE SEQUENCE [LARGE SCALE GENOMIC DNA]</scope>
    <source>
        <strain evidence="2">ATCC 23193 / DSM 2154 / NCIB 8452 / DL</strain>
    </source>
</reference>